<dbReference type="PANTHER" id="PTHR43058">
    <property type="entry name" value="SLR0655 PROTEIN"/>
    <property type="match status" value="1"/>
</dbReference>
<evidence type="ECO:0000313" key="4">
    <source>
        <dbReference type="Proteomes" id="UP001324287"/>
    </source>
</evidence>
<proteinExistence type="predicted"/>
<gene>
    <name evidence="3" type="ORF">U6N30_05885</name>
</gene>
<accession>A0ABZ1B319</accession>
<evidence type="ECO:0000256" key="1">
    <source>
        <dbReference type="SAM" id="MobiDB-lite"/>
    </source>
</evidence>
<protein>
    <submittedName>
        <fullName evidence="3">DUF427 domain-containing protein</fullName>
    </submittedName>
</protein>
<reference evidence="3 4" key="1">
    <citation type="submission" date="2023-12" db="EMBL/GenBank/DDBJ databases">
        <title>Blastococcus brunescens sp. nov., an actonobacterium isolated from sandstone collected in sahara desert.</title>
        <authorList>
            <person name="Gtari M."/>
            <person name="Ghodhbane F."/>
        </authorList>
    </citation>
    <scope>NUCLEOTIDE SEQUENCE [LARGE SCALE GENOMIC DNA]</scope>
    <source>
        <strain evidence="3 4">BMG 8361</strain>
    </source>
</reference>
<dbReference type="PANTHER" id="PTHR43058:SF1">
    <property type="entry name" value="DUF427 DOMAIN-CONTAINING PROTEIN"/>
    <property type="match status" value="1"/>
</dbReference>
<dbReference type="Proteomes" id="UP001324287">
    <property type="component" value="Chromosome"/>
</dbReference>
<dbReference type="Gene3D" id="2.170.150.40">
    <property type="entry name" value="Domain of unknown function (DUF427)"/>
    <property type="match status" value="1"/>
</dbReference>
<dbReference type="InterPro" id="IPR007361">
    <property type="entry name" value="DUF427"/>
</dbReference>
<dbReference type="Pfam" id="PF04248">
    <property type="entry name" value="NTP_transf_9"/>
    <property type="match status" value="1"/>
</dbReference>
<feature type="domain" description="DUF427" evidence="2">
    <location>
        <begin position="16"/>
        <end position="97"/>
    </location>
</feature>
<feature type="region of interest" description="Disordered" evidence="1">
    <location>
        <begin position="90"/>
        <end position="112"/>
    </location>
</feature>
<dbReference type="InterPro" id="IPR038694">
    <property type="entry name" value="DUF427_sf"/>
</dbReference>
<organism evidence="3 4">
    <name type="scientific">Blastococcus brunescens</name>
    <dbReference type="NCBI Taxonomy" id="1564165"/>
    <lineage>
        <taxon>Bacteria</taxon>
        <taxon>Bacillati</taxon>
        <taxon>Actinomycetota</taxon>
        <taxon>Actinomycetes</taxon>
        <taxon>Geodermatophilales</taxon>
        <taxon>Geodermatophilaceae</taxon>
        <taxon>Blastococcus</taxon>
    </lineage>
</organism>
<name>A0ABZ1B319_9ACTN</name>
<dbReference type="EMBL" id="CP141261">
    <property type="protein sequence ID" value="WRL65199.1"/>
    <property type="molecule type" value="Genomic_DNA"/>
</dbReference>
<sequence>MGLPRPPSADVSPKRVVIELGGRVVADTTRSIRVCETSHPPVHYVPRDDVVDGVLERASGSSWCEWKGAATYWDAVVDGRRAAAVGWSYEDPTPASRTSGERWPSIPAGWTG</sequence>
<dbReference type="RefSeq" id="WP_324276523.1">
    <property type="nucleotide sequence ID" value="NZ_CP141261.1"/>
</dbReference>
<evidence type="ECO:0000259" key="2">
    <source>
        <dbReference type="Pfam" id="PF04248"/>
    </source>
</evidence>
<keyword evidence="4" id="KW-1185">Reference proteome</keyword>
<evidence type="ECO:0000313" key="3">
    <source>
        <dbReference type="EMBL" id="WRL65199.1"/>
    </source>
</evidence>